<dbReference type="PANTHER" id="PTHR31001">
    <property type="entry name" value="UNCHARACTERIZED TRANSCRIPTIONAL REGULATORY PROTEIN"/>
    <property type="match status" value="1"/>
</dbReference>
<keyword evidence="2" id="KW-0539">Nucleus</keyword>
<keyword evidence="6" id="KW-1185">Reference proteome</keyword>
<evidence type="ECO:0000313" key="5">
    <source>
        <dbReference type="EMBL" id="KIM60091.1"/>
    </source>
</evidence>
<dbReference type="GO" id="GO:0008270">
    <property type="term" value="F:zinc ion binding"/>
    <property type="evidence" value="ECO:0007669"/>
    <property type="project" value="InterPro"/>
</dbReference>
<reference evidence="6" key="2">
    <citation type="submission" date="2015-01" db="EMBL/GenBank/DDBJ databases">
        <title>Evolutionary Origins and Diversification of the Mycorrhizal Mutualists.</title>
        <authorList>
            <consortium name="DOE Joint Genome Institute"/>
            <consortium name="Mycorrhizal Genomics Consortium"/>
            <person name="Kohler A."/>
            <person name="Kuo A."/>
            <person name="Nagy L.G."/>
            <person name="Floudas D."/>
            <person name="Copeland A."/>
            <person name="Barry K.W."/>
            <person name="Cichocki N."/>
            <person name="Veneault-Fourrey C."/>
            <person name="LaButti K."/>
            <person name="Lindquist E.A."/>
            <person name="Lipzen A."/>
            <person name="Lundell T."/>
            <person name="Morin E."/>
            <person name="Murat C."/>
            <person name="Riley R."/>
            <person name="Ohm R."/>
            <person name="Sun H."/>
            <person name="Tunlid A."/>
            <person name="Henrissat B."/>
            <person name="Grigoriev I.V."/>
            <person name="Hibbett D.S."/>
            <person name="Martin F."/>
        </authorList>
    </citation>
    <scope>NUCLEOTIDE SEQUENCE [LARGE SCALE GENOMIC DNA]</scope>
    <source>
        <strain evidence="6">Foug A</strain>
    </source>
</reference>
<feature type="compositionally biased region" description="Polar residues" evidence="3">
    <location>
        <begin position="494"/>
        <end position="503"/>
    </location>
</feature>
<feature type="compositionally biased region" description="Polar residues" evidence="3">
    <location>
        <begin position="437"/>
        <end position="455"/>
    </location>
</feature>
<dbReference type="InParanoid" id="A0A0C3DW29"/>
<gene>
    <name evidence="5" type="ORF">SCLCIDRAFT_26877</name>
</gene>
<proteinExistence type="predicted"/>
<dbReference type="HOGENOM" id="CLU_493603_0_0_1"/>
<feature type="region of interest" description="Disordered" evidence="3">
    <location>
        <begin position="437"/>
        <end position="504"/>
    </location>
</feature>
<dbReference type="SMART" id="SM00906">
    <property type="entry name" value="Fungal_trans"/>
    <property type="match status" value="1"/>
</dbReference>
<dbReference type="CDD" id="cd12148">
    <property type="entry name" value="fungal_TF_MHR"/>
    <property type="match status" value="1"/>
</dbReference>
<comment type="subcellular location">
    <subcellularLocation>
        <location evidence="1">Nucleus</location>
    </subcellularLocation>
</comment>
<evidence type="ECO:0000313" key="6">
    <source>
        <dbReference type="Proteomes" id="UP000053989"/>
    </source>
</evidence>
<dbReference type="Pfam" id="PF04082">
    <property type="entry name" value="Fungal_trans"/>
    <property type="match status" value="1"/>
</dbReference>
<evidence type="ECO:0000256" key="2">
    <source>
        <dbReference type="ARBA" id="ARBA00023242"/>
    </source>
</evidence>
<dbReference type="GO" id="GO:0006351">
    <property type="term" value="P:DNA-templated transcription"/>
    <property type="evidence" value="ECO:0007669"/>
    <property type="project" value="InterPro"/>
</dbReference>
<name>A0A0C3DW29_9AGAM</name>
<feature type="domain" description="Xylanolytic transcriptional activator regulatory" evidence="4">
    <location>
        <begin position="16"/>
        <end position="89"/>
    </location>
</feature>
<sequence length="552" mass="61955">MSGNELAGQETSMETTWSLVSLAAHLSHTLGLHRDSARWDLPSKEVEKRQVLFWDLFVADSWNSLDAGRPPIFNQAYVNCKFPQNLTENKKDKHESWIPRFARECVAEISARTLTTDSPSYSTIMELDHKVRMFSIPEPAKNFAAAASGTLLSKSQDRDMGVAESLGRFVMSNAREVMLLYIHRSYFSQAIIENPSNPLNSTYTDSFLAAYRASTTILHTLKAQFNAHGGLIARFWPIWTYLFSATMVFGTIVVRGPRSPMATSAMKELRDACTLFSKGAEYSRRAQKALPIATRMSEKAHNVLILAQSEMPYELVQQRVIEGRDKDTDEVAIFEGRTKFVSIKRQTDSSPEGSTKQTSPVPSQQQQQPVDQTMSYSYISDSSDAAWTPNEQAQGMTSLDPPYSYAMSQSAPRVPLPLTQHSSVAQIQLQERQWLPNTSNPYQSTNLPGLSTHPHSQVYHPHMQRYDQPPNLPPLASSTSYYGLGSIHTHHHQNSPPSLHQYHQPTQQLPPIALAPPELAQLGLVTQESRLDQQWTSFMQQSGCFDDFGNKS</sequence>
<feature type="region of interest" description="Disordered" evidence="3">
    <location>
        <begin position="342"/>
        <end position="372"/>
    </location>
</feature>
<evidence type="ECO:0000256" key="3">
    <source>
        <dbReference type="SAM" id="MobiDB-lite"/>
    </source>
</evidence>
<dbReference type="InterPro" id="IPR007219">
    <property type="entry name" value="XnlR_reg_dom"/>
</dbReference>
<dbReference type="AlphaFoldDB" id="A0A0C3DW29"/>
<dbReference type="PANTHER" id="PTHR31001:SF56">
    <property type="entry name" value="ZN(2)-C6 FUNGAL-TYPE DOMAIN-CONTAINING PROTEIN"/>
    <property type="match status" value="1"/>
</dbReference>
<reference evidence="5 6" key="1">
    <citation type="submission" date="2014-04" db="EMBL/GenBank/DDBJ databases">
        <authorList>
            <consortium name="DOE Joint Genome Institute"/>
            <person name="Kuo A."/>
            <person name="Kohler A."/>
            <person name="Nagy L.G."/>
            <person name="Floudas D."/>
            <person name="Copeland A."/>
            <person name="Barry K.W."/>
            <person name="Cichocki N."/>
            <person name="Veneault-Fourrey C."/>
            <person name="LaButti K."/>
            <person name="Lindquist E.A."/>
            <person name="Lipzen A."/>
            <person name="Lundell T."/>
            <person name="Morin E."/>
            <person name="Murat C."/>
            <person name="Sun H."/>
            <person name="Tunlid A."/>
            <person name="Henrissat B."/>
            <person name="Grigoriev I.V."/>
            <person name="Hibbett D.S."/>
            <person name="Martin F."/>
            <person name="Nordberg H.P."/>
            <person name="Cantor M.N."/>
            <person name="Hua S.X."/>
        </authorList>
    </citation>
    <scope>NUCLEOTIDE SEQUENCE [LARGE SCALE GENOMIC DNA]</scope>
    <source>
        <strain evidence="5 6">Foug A</strain>
    </source>
</reference>
<dbReference type="InterPro" id="IPR050613">
    <property type="entry name" value="Sec_Metabolite_Reg"/>
</dbReference>
<organism evidence="5 6">
    <name type="scientific">Scleroderma citrinum Foug A</name>
    <dbReference type="NCBI Taxonomy" id="1036808"/>
    <lineage>
        <taxon>Eukaryota</taxon>
        <taxon>Fungi</taxon>
        <taxon>Dikarya</taxon>
        <taxon>Basidiomycota</taxon>
        <taxon>Agaricomycotina</taxon>
        <taxon>Agaricomycetes</taxon>
        <taxon>Agaricomycetidae</taxon>
        <taxon>Boletales</taxon>
        <taxon>Sclerodermatineae</taxon>
        <taxon>Sclerodermataceae</taxon>
        <taxon>Scleroderma</taxon>
    </lineage>
</organism>
<dbReference type="OrthoDB" id="424974at2759"/>
<dbReference type="EMBL" id="KN822066">
    <property type="protein sequence ID" value="KIM60091.1"/>
    <property type="molecule type" value="Genomic_DNA"/>
</dbReference>
<protein>
    <recommendedName>
        <fullName evidence="4">Xylanolytic transcriptional activator regulatory domain-containing protein</fullName>
    </recommendedName>
</protein>
<dbReference type="GO" id="GO:0003677">
    <property type="term" value="F:DNA binding"/>
    <property type="evidence" value="ECO:0007669"/>
    <property type="project" value="InterPro"/>
</dbReference>
<dbReference type="Proteomes" id="UP000053989">
    <property type="component" value="Unassembled WGS sequence"/>
</dbReference>
<evidence type="ECO:0000259" key="4">
    <source>
        <dbReference type="SMART" id="SM00906"/>
    </source>
</evidence>
<feature type="compositionally biased region" description="Low complexity" evidence="3">
    <location>
        <begin position="354"/>
        <end position="372"/>
    </location>
</feature>
<evidence type="ECO:0000256" key="1">
    <source>
        <dbReference type="ARBA" id="ARBA00004123"/>
    </source>
</evidence>
<accession>A0A0C3DW29</accession>
<dbReference type="GO" id="GO:0005634">
    <property type="term" value="C:nucleus"/>
    <property type="evidence" value="ECO:0007669"/>
    <property type="project" value="UniProtKB-SubCell"/>
</dbReference>